<evidence type="ECO:0000256" key="1">
    <source>
        <dbReference type="ARBA" id="ARBA00004370"/>
    </source>
</evidence>
<evidence type="ECO:0000313" key="8">
    <source>
        <dbReference type="Proteomes" id="UP000006911"/>
    </source>
</evidence>
<protein>
    <submittedName>
        <fullName evidence="7">(Perigord truffle) hypothetical protein</fullName>
    </submittedName>
</protein>
<evidence type="ECO:0000259" key="6">
    <source>
        <dbReference type="Pfam" id="PF04116"/>
    </source>
</evidence>
<comment type="subcellular location">
    <subcellularLocation>
        <location evidence="1">Membrane</location>
    </subcellularLocation>
</comment>
<accession>D5GP33</accession>
<keyword evidence="2 5" id="KW-0812">Transmembrane</keyword>
<feature type="domain" description="Fatty acid hydroxylase" evidence="6">
    <location>
        <begin position="149"/>
        <end position="279"/>
    </location>
</feature>
<dbReference type="HOGENOM" id="CLU_047036_4_0_1"/>
<evidence type="ECO:0000256" key="3">
    <source>
        <dbReference type="ARBA" id="ARBA00022989"/>
    </source>
</evidence>
<dbReference type="KEGG" id="tml:GSTUM_00011649001"/>
<keyword evidence="3 5" id="KW-1133">Transmembrane helix</keyword>
<sequence>MLLDTLLTLCGLTLLFTPTSPSWSTSLNLLFFYITWSTLLLAHPPLRVELLGTLISRFIFFWLPALFFYLLDTALPSITSEWKTHTGTNAQFDRRAGKVVAVAMGNMLLGVGAQGVVEWTLVEVAGWNSAVRVSSSMPLPGGVVWDLVRGLVLKEVLQYYLHRYYLHSATSLHTRWQHAPPTPPPLWPALAHYDHPLPYLIHRFIPVYAPAAFLHFHALTYFAFISIVSLEEAFTHSGYGKPFFSGLVGCAGKRTAVHYSSKGMGNYSTWGVLDWVHGTLVGGKVGNRGGKKARGVVKERGLDREDGR</sequence>
<dbReference type="InterPro" id="IPR050307">
    <property type="entry name" value="Sterol_Desaturase_Related"/>
</dbReference>
<dbReference type="Proteomes" id="UP000006911">
    <property type="component" value="Unassembled WGS sequence"/>
</dbReference>
<keyword evidence="4 5" id="KW-0472">Membrane</keyword>
<evidence type="ECO:0000313" key="7">
    <source>
        <dbReference type="EMBL" id="CAZ86276.1"/>
    </source>
</evidence>
<organism evidence="7 8">
    <name type="scientific">Tuber melanosporum (strain Mel28)</name>
    <name type="common">Perigord black truffle</name>
    <dbReference type="NCBI Taxonomy" id="656061"/>
    <lineage>
        <taxon>Eukaryota</taxon>
        <taxon>Fungi</taxon>
        <taxon>Dikarya</taxon>
        <taxon>Ascomycota</taxon>
        <taxon>Pezizomycotina</taxon>
        <taxon>Pezizomycetes</taxon>
        <taxon>Pezizales</taxon>
        <taxon>Tuberaceae</taxon>
        <taxon>Tuber</taxon>
    </lineage>
</organism>
<dbReference type="GO" id="GO:0005506">
    <property type="term" value="F:iron ion binding"/>
    <property type="evidence" value="ECO:0007669"/>
    <property type="project" value="InterPro"/>
</dbReference>
<evidence type="ECO:0000256" key="2">
    <source>
        <dbReference type="ARBA" id="ARBA00022692"/>
    </source>
</evidence>
<dbReference type="RefSeq" id="XP_002842085.1">
    <property type="nucleotide sequence ID" value="XM_002842039.1"/>
</dbReference>
<keyword evidence="8" id="KW-1185">Reference proteome</keyword>
<dbReference type="PANTHER" id="PTHR11863">
    <property type="entry name" value="STEROL DESATURASE"/>
    <property type="match status" value="1"/>
</dbReference>
<gene>
    <name evidence="7" type="ORF">GSTUM_00011649001</name>
</gene>
<feature type="transmembrane region" description="Helical" evidence="5">
    <location>
        <begin position="48"/>
        <end position="71"/>
    </location>
</feature>
<dbReference type="GO" id="GO:0016020">
    <property type="term" value="C:membrane"/>
    <property type="evidence" value="ECO:0007669"/>
    <property type="project" value="UniProtKB-SubCell"/>
</dbReference>
<proteinExistence type="predicted"/>
<dbReference type="STRING" id="656061.D5GP33"/>
<dbReference type="OMA" id="MTWSTLV"/>
<reference evidence="7 8" key="1">
    <citation type="journal article" date="2010" name="Nature">
        <title>Perigord black truffle genome uncovers evolutionary origins and mechanisms of symbiosis.</title>
        <authorList>
            <person name="Martin F."/>
            <person name="Kohler A."/>
            <person name="Murat C."/>
            <person name="Balestrini R."/>
            <person name="Coutinho P.M."/>
            <person name="Jaillon O."/>
            <person name="Montanini B."/>
            <person name="Morin E."/>
            <person name="Noel B."/>
            <person name="Percudani R."/>
            <person name="Porcel B."/>
            <person name="Rubini A."/>
            <person name="Amicucci A."/>
            <person name="Amselem J."/>
            <person name="Anthouard V."/>
            <person name="Arcioni S."/>
            <person name="Artiguenave F."/>
            <person name="Aury J.M."/>
            <person name="Ballario P."/>
            <person name="Bolchi A."/>
            <person name="Brenna A."/>
            <person name="Brun A."/>
            <person name="Buee M."/>
            <person name="Cantarel B."/>
            <person name="Chevalier G."/>
            <person name="Couloux A."/>
            <person name="Da Silva C."/>
            <person name="Denoeud F."/>
            <person name="Duplessis S."/>
            <person name="Ghignone S."/>
            <person name="Hilselberger B."/>
            <person name="Iotti M."/>
            <person name="Marcais B."/>
            <person name="Mello A."/>
            <person name="Miranda M."/>
            <person name="Pacioni G."/>
            <person name="Quesneville H."/>
            <person name="Riccioni C."/>
            <person name="Ruotolo R."/>
            <person name="Splivallo R."/>
            <person name="Stocchi V."/>
            <person name="Tisserant E."/>
            <person name="Viscomi A.R."/>
            <person name="Zambonelli A."/>
            <person name="Zampieri E."/>
            <person name="Henrissat B."/>
            <person name="Lebrun M.H."/>
            <person name="Paolocci F."/>
            <person name="Bonfante P."/>
            <person name="Ottonello S."/>
            <person name="Wincker P."/>
        </authorList>
    </citation>
    <scope>NUCLEOTIDE SEQUENCE [LARGE SCALE GENOMIC DNA]</scope>
    <source>
        <strain evidence="7 8">Mel28</strain>
    </source>
</reference>
<dbReference type="InterPro" id="IPR006694">
    <property type="entry name" value="Fatty_acid_hydroxylase"/>
</dbReference>
<dbReference type="eggNOG" id="KOG0873">
    <property type="taxonomic scope" value="Eukaryota"/>
</dbReference>
<dbReference type="AlphaFoldDB" id="D5GP33"/>
<dbReference type="EMBL" id="FN430372">
    <property type="protein sequence ID" value="CAZ86276.1"/>
    <property type="molecule type" value="Genomic_DNA"/>
</dbReference>
<dbReference type="GO" id="GO:0016491">
    <property type="term" value="F:oxidoreductase activity"/>
    <property type="evidence" value="ECO:0007669"/>
    <property type="project" value="InterPro"/>
</dbReference>
<dbReference type="InParanoid" id="D5GP33"/>
<evidence type="ECO:0000256" key="5">
    <source>
        <dbReference type="SAM" id="Phobius"/>
    </source>
</evidence>
<name>D5GP33_TUBMM</name>
<dbReference type="Pfam" id="PF04116">
    <property type="entry name" value="FA_hydroxylase"/>
    <property type="match status" value="1"/>
</dbReference>
<evidence type="ECO:0000256" key="4">
    <source>
        <dbReference type="ARBA" id="ARBA00023136"/>
    </source>
</evidence>
<dbReference type="GO" id="GO:0008610">
    <property type="term" value="P:lipid biosynthetic process"/>
    <property type="evidence" value="ECO:0007669"/>
    <property type="project" value="InterPro"/>
</dbReference>
<dbReference type="GeneID" id="9186516"/>